<comment type="caution">
    <text evidence="2">The sequence shown here is derived from an EMBL/GenBank/DDBJ whole genome shotgun (WGS) entry which is preliminary data.</text>
</comment>
<name>A0A853JCC0_9GAMM</name>
<sequence length="125" mass="13508">MSNVSIRYIVDDVDAAITFYTENLGFEVEMHPAPGFAALKRESLRLLLNVPGAGGAGASMPDGSEPKPGGWNRFQIEVENLKTTVGELKRTGASFRSEIIEGKGGKQILLEDPSGNPIELFESTR</sequence>
<feature type="domain" description="VOC" evidence="1">
    <location>
        <begin position="2"/>
        <end position="123"/>
    </location>
</feature>
<evidence type="ECO:0000313" key="2">
    <source>
        <dbReference type="EMBL" id="NZA26258.1"/>
    </source>
</evidence>
<gene>
    <name evidence="2" type="ORF">H0E84_07650</name>
</gene>
<reference evidence="2 3" key="1">
    <citation type="submission" date="2020-07" db="EMBL/GenBank/DDBJ databases">
        <title>Luteimonas sp. SJ-92.</title>
        <authorList>
            <person name="Huang X.-X."/>
            <person name="Xu L."/>
            <person name="Sun J.-Q."/>
        </authorList>
    </citation>
    <scope>NUCLEOTIDE SEQUENCE [LARGE SCALE GENOMIC DNA]</scope>
    <source>
        <strain evidence="2 3">SJ-92</strain>
    </source>
</reference>
<dbReference type="PROSITE" id="PS51819">
    <property type="entry name" value="VOC"/>
    <property type="match status" value="1"/>
</dbReference>
<dbReference type="InterPro" id="IPR037523">
    <property type="entry name" value="VOC_core"/>
</dbReference>
<proteinExistence type="predicted"/>
<dbReference type="Gene3D" id="3.10.180.10">
    <property type="entry name" value="2,3-Dihydroxybiphenyl 1,2-Dioxygenase, domain 1"/>
    <property type="match status" value="1"/>
</dbReference>
<dbReference type="InterPro" id="IPR029068">
    <property type="entry name" value="Glyas_Bleomycin-R_OHBP_Dase"/>
</dbReference>
<dbReference type="RefSeq" id="WP_180678054.1">
    <property type="nucleotide sequence ID" value="NZ_JACCKA010000050.1"/>
</dbReference>
<dbReference type="Proteomes" id="UP000578091">
    <property type="component" value="Unassembled WGS sequence"/>
</dbReference>
<dbReference type="SUPFAM" id="SSF54593">
    <property type="entry name" value="Glyoxalase/Bleomycin resistance protein/Dihydroxybiphenyl dioxygenase"/>
    <property type="match status" value="1"/>
</dbReference>
<dbReference type="CDD" id="cd06587">
    <property type="entry name" value="VOC"/>
    <property type="match status" value="1"/>
</dbReference>
<organism evidence="2 3">
    <name type="scientific">Luteimonas salinisoli</name>
    <dbReference type="NCBI Taxonomy" id="2752307"/>
    <lineage>
        <taxon>Bacteria</taxon>
        <taxon>Pseudomonadati</taxon>
        <taxon>Pseudomonadota</taxon>
        <taxon>Gammaproteobacteria</taxon>
        <taxon>Lysobacterales</taxon>
        <taxon>Lysobacteraceae</taxon>
        <taxon>Luteimonas</taxon>
    </lineage>
</organism>
<accession>A0A853JCC0</accession>
<dbReference type="EMBL" id="JACCKA010000050">
    <property type="protein sequence ID" value="NZA26258.1"/>
    <property type="molecule type" value="Genomic_DNA"/>
</dbReference>
<dbReference type="AlphaFoldDB" id="A0A853JCC0"/>
<keyword evidence="3" id="KW-1185">Reference proteome</keyword>
<evidence type="ECO:0000313" key="3">
    <source>
        <dbReference type="Proteomes" id="UP000578091"/>
    </source>
</evidence>
<evidence type="ECO:0000259" key="1">
    <source>
        <dbReference type="PROSITE" id="PS51819"/>
    </source>
</evidence>
<protein>
    <submittedName>
        <fullName evidence="2">VOC family protein</fullName>
    </submittedName>
</protein>
<dbReference type="InterPro" id="IPR004360">
    <property type="entry name" value="Glyas_Fos-R_dOase_dom"/>
</dbReference>
<dbReference type="Pfam" id="PF00903">
    <property type="entry name" value="Glyoxalase"/>
    <property type="match status" value="1"/>
</dbReference>